<reference evidence="8" key="1">
    <citation type="submission" date="2025-08" db="UniProtKB">
        <authorList>
            <consortium name="RefSeq"/>
        </authorList>
    </citation>
    <scope>IDENTIFICATION</scope>
    <source>
        <tissue evidence="8">Leaves</tissue>
    </source>
</reference>
<dbReference type="InterPro" id="IPR011009">
    <property type="entry name" value="Kinase-like_dom_sf"/>
</dbReference>
<evidence type="ECO:0000313" key="8">
    <source>
        <dbReference type="RefSeq" id="XP_071911440.1"/>
    </source>
</evidence>
<dbReference type="PROSITE" id="PS50011">
    <property type="entry name" value="PROTEIN_KINASE_DOM"/>
    <property type="match status" value="1"/>
</dbReference>
<evidence type="ECO:0000256" key="2">
    <source>
        <dbReference type="ARBA" id="ARBA00022475"/>
    </source>
</evidence>
<keyword evidence="7" id="KW-1185">Reference proteome</keyword>
<organism evidence="7 8">
    <name type="scientific">Coffea arabica</name>
    <name type="common">Arabian coffee</name>
    <dbReference type="NCBI Taxonomy" id="13443"/>
    <lineage>
        <taxon>Eukaryota</taxon>
        <taxon>Viridiplantae</taxon>
        <taxon>Streptophyta</taxon>
        <taxon>Embryophyta</taxon>
        <taxon>Tracheophyta</taxon>
        <taxon>Spermatophyta</taxon>
        <taxon>Magnoliopsida</taxon>
        <taxon>eudicotyledons</taxon>
        <taxon>Gunneridae</taxon>
        <taxon>Pentapetalae</taxon>
        <taxon>asterids</taxon>
        <taxon>lamiids</taxon>
        <taxon>Gentianales</taxon>
        <taxon>Rubiaceae</taxon>
        <taxon>Ixoroideae</taxon>
        <taxon>Gardenieae complex</taxon>
        <taxon>Bertiereae - Coffeeae clade</taxon>
        <taxon>Coffeeae</taxon>
        <taxon>Coffea</taxon>
    </lineage>
</organism>
<keyword evidence="3" id="KW-0808">Transferase</keyword>
<evidence type="ECO:0000313" key="7">
    <source>
        <dbReference type="Proteomes" id="UP001652660"/>
    </source>
</evidence>
<keyword evidence="4" id="KW-0472">Membrane</keyword>
<name>A0ABM4UVX9_COFAR</name>
<keyword evidence="5" id="KW-0449">Lipoprotein</keyword>
<gene>
    <name evidence="8" type="primary">LOC113695872</name>
</gene>
<evidence type="ECO:0000259" key="6">
    <source>
        <dbReference type="PROSITE" id="PS50011"/>
    </source>
</evidence>
<dbReference type="InterPro" id="IPR008271">
    <property type="entry name" value="Ser/Thr_kinase_AS"/>
</dbReference>
<dbReference type="RefSeq" id="XP_071911440.1">
    <property type="nucleotide sequence ID" value="XM_072055339.1"/>
</dbReference>
<dbReference type="PANTHER" id="PTHR47985:SF44">
    <property type="entry name" value="SERINE_THREONINE-PROTEIN KINASE PBS1"/>
    <property type="match status" value="1"/>
</dbReference>
<dbReference type="Pfam" id="PF00069">
    <property type="entry name" value="Pkinase"/>
    <property type="match status" value="1"/>
</dbReference>
<dbReference type="PROSITE" id="PS00108">
    <property type="entry name" value="PROTEIN_KINASE_ST"/>
    <property type="match status" value="1"/>
</dbReference>
<evidence type="ECO:0000256" key="1">
    <source>
        <dbReference type="ARBA" id="ARBA00004193"/>
    </source>
</evidence>
<keyword evidence="3" id="KW-0723">Serine/threonine-protein kinase</keyword>
<evidence type="ECO:0000256" key="4">
    <source>
        <dbReference type="ARBA" id="ARBA00023136"/>
    </source>
</evidence>
<sequence>MPLGSLEDHLHSIISDLPPDKEPLDWNSRMKIAAGVVKDLEHLHDKANPPVIYRDFKSSNILLDEGFVPKLSDFGLAKLGPTGDKSHVSTRVMGTYGYRAPEYAMSGQLMVKSDVYNFGVVFLELITGQVSESLESDKSMLKDLNHEFEEKLIEHMDKREKEIQELRLLGASNEKAYAVFHNAGYLLQNVPGQSWRYS</sequence>
<keyword evidence="3" id="KW-0418">Kinase</keyword>
<dbReference type="SUPFAM" id="SSF56112">
    <property type="entry name" value="Protein kinase-like (PK-like)"/>
    <property type="match status" value="1"/>
</dbReference>
<dbReference type="InterPro" id="IPR000719">
    <property type="entry name" value="Prot_kinase_dom"/>
</dbReference>
<accession>A0ABM4UVX9</accession>
<dbReference type="PANTHER" id="PTHR47985">
    <property type="entry name" value="OS07G0668900 PROTEIN"/>
    <property type="match status" value="1"/>
</dbReference>
<feature type="domain" description="Protein kinase" evidence="6">
    <location>
        <begin position="1"/>
        <end position="198"/>
    </location>
</feature>
<dbReference type="Proteomes" id="UP001652660">
    <property type="component" value="Chromosome 6e"/>
</dbReference>
<evidence type="ECO:0000256" key="3">
    <source>
        <dbReference type="ARBA" id="ARBA00022527"/>
    </source>
</evidence>
<keyword evidence="2" id="KW-1003">Cell membrane</keyword>
<dbReference type="SMART" id="SM00220">
    <property type="entry name" value="S_TKc"/>
    <property type="match status" value="1"/>
</dbReference>
<proteinExistence type="predicted"/>
<dbReference type="GeneID" id="113695872"/>
<evidence type="ECO:0000256" key="5">
    <source>
        <dbReference type="ARBA" id="ARBA00023288"/>
    </source>
</evidence>
<protein>
    <submittedName>
        <fullName evidence="8">Serine/threonine-protein kinase PBS1-like isoform X1</fullName>
    </submittedName>
</protein>
<dbReference type="Gene3D" id="1.10.510.10">
    <property type="entry name" value="Transferase(Phosphotransferase) domain 1"/>
    <property type="match status" value="1"/>
</dbReference>
<comment type="subcellular location">
    <subcellularLocation>
        <location evidence="1">Cell membrane</location>
        <topology evidence="1">Lipid-anchor</topology>
    </subcellularLocation>
</comment>